<evidence type="ECO:0000313" key="2">
    <source>
        <dbReference type="Ensembl" id="ENSMFAP00000057705.1"/>
    </source>
</evidence>
<dbReference type="Bgee" id="ENSMFAG00000044336">
    <property type="expression patterns" value="Expressed in cerebellum and 8 other cell types or tissues"/>
</dbReference>
<feature type="region of interest" description="Disordered" evidence="1">
    <location>
        <begin position="42"/>
        <end position="86"/>
    </location>
</feature>
<dbReference type="Ensembl" id="ENSMFAT00000074727.1">
    <property type="protein sequence ID" value="ENSMFAP00000057705.1"/>
    <property type="gene ID" value="ENSMFAG00000044336.2"/>
</dbReference>
<gene>
    <name evidence="2" type="primary">POU6F1</name>
</gene>
<protein>
    <submittedName>
        <fullName evidence="2">POU class 6 homeobox 1</fullName>
    </submittedName>
</protein>
<reference evidence="2 3" key="1">
    <citation type="submission" date="2013-03" db="EMBL/GenBank/DDBJ databases">
        <authorList>
            <person name="Warren W."/>
            <person name="Wilson R.K."/>
        </authorList>
    </citation>
    <scope>NUCLEOTIDE SEQUENCE</scope>
</reference>
<accession>A0A7N9D2M4</accession>
<sequence>MDPGAGSETPLTVNEQVIVMSGHETIRVLEVGVDAQLPAEEESKGLEGVAAKGSQSGDPAEASQAAGKAGPDNLGSSAEATVSPEHPNSLPLDFCCTFPLPLTGDLDWWGWAKTRRQTSEKQQLLNKKTAWPHITCSTFTSVLKSPPGIPPSPAPAIATFSQAPSQPQTSQTLTPLAVQAAPQVRAALGSWTEGWGQERGMGQPAWGSHGIWELHGAGQGRGYGLREGLSY</sequence>
<proteinExistence type="predicted"/>
<dbReference type="Proteomes" id="UP000233100">
    <property type="component" value="Chromosome 11"/>
</dbReference>
<organism evidence="2 3">
    <name type="scientific">Macaca fascicularis</name>
    <name type="common">Crab-eating macaque</name>
    <name type="synonym">Cynomolgus monkey</name>
    <dbReference type="NCBI Taxonomy" id="9541"/>
    <lineage>
        <taxon>Eukaryota</taxon>
        <taxon>Metazoa</taxon>
        <taxon>Chordata</taxon>
        <taxon>Craniata</taxon>
        <taxon>Vertebrata</taxon>
        <taxon>Euteleostomi</taxon>
        <taxon>Mammalia</taxon>
        <taxon>Eutheria</taxon>
        <taxon>Euarchontoglires</taxon>
        <taxon>Primates</taxon>
        <taxon>Haplorrhini</taxon>
        <taxon>Catarrhini</taxon>
        <taxon>Cercopithecidae</taxon>
        <taxon>Cercopithecinae</taxon>
        <taxon>Macaca</taxon>
    </lineage>
</organism>
<name>A0A7N9D2M4_MACFA</name>
<evidence type="ECO:0000313" key="3">
    <source>
        <dbReference type="Proteomes" id="UP000233100"/>
    </source>
</evidence>
<reference evidence="2" key="2">
    <citation type="submission" date="2025-08" db="UniProtKB">
        <authorList>
            <consortium name="Ensembl"/>
        </authorList>
    </citation>
    <scope>IDENTIFICATION</scope>
</reference>
<dbReference type="GeneTree" id="ENSGT00940000160106"/>
<dbReference type="AlphaFoldDB" id="A0A7N9D2M4"/>
<keyword evidence="3" id="KW-1185">Reference proteome</keyword>
<evidence type="ECO:0000256" key="1">
    <source>
        <dbReference type="SAM" id="MobiDB-lite"/>
    </source>
</evidence>
<reference evidence="2" key="3">
    <citation type="submission" date="2025-09" db="UniProtKB">
        <authorList>
            <consortium name="Ensembl"/>
        </authorList>
    </citation>
    <scope>IDENTIFICATION</scope>
</reference>